<dbReference type="STRING" id="1449351.RISW2_02675"/>
<dbReference type="Gene3D" id="1.25.40.10">
    <property type="entry name" value="Tetratricopeptide repeat domain"/>
    <property type="match status" value="1"/>
</dbReference>
<evidence type="ECO:0008006" key="3">
    <source>
        <dbReference type="Google" id="ProtNLM"/>
    </source>
</evidence>
<dbReference type="OrthoDB" id="7593450at2"/>
<dbReference type="EMBL" id="JAME01000012">
    <property type="protein sequence ID" value="ETX29090.1"/>
    <property type="molecule type" value="Genomic_DNA"/>
</dbReference>
<name>X7F8H7_9RHOB</name>
<evidence type="ECO:0000313" key="2">
    <source>
        <dbReference type="Proteomes" id="UP000023430"/>
    </source>
</evidence>
<dbReference type="SUPFAM" id="SSF48452">
    <property type="entry name" value="TPR-like"/>
    <property type="match status" value="1"/>
</dbReference>
<dbReference type="InterPro" id="IPR011990">
    <property type="entry name" value="TPR-like_helical_dom_sf"/>
</dbReference>
<protein>
    <recommendedName>
        <fullName evidence="3">DUF924 domain-containing protein</fullName>
    </recommendedName>
</protein>
<accession>X7F8H7</accession>
<dbReference type="eggNOG" id="COG3803">
    <property type="taxonomic scope" value="Bacteria"/>
</dbReference>
<sequence length="195" mass="22183">MEGPEEILTFWLDEVGPEGWYKSDADLDAQVRARFQETWEEAMEGRFALWLTYPSGALAYIVLTDQFPRNMFRGTARAFASDRIALAAAKQAVHRGWDLRIDEPARQFFYMPMMHSENLCDQDRCVRLMKERMEGGADNLLHAKAHREVIRSFGRFPFRNAALSRKPTAGEIAYVEGGGYGRTVRELQDGVAATA</sequence>
<dbReference type="RefSeq" id="WP_043769601.1">
    <property type="nucleotide sequence ID" value="NZ_JAME01000012.1"/>
</dbReference>
<organism evidence="1 2">
    <name type="scientific">Roseivivax isoporae LMG 25204</name>
    <dbReference type="NCBI Taxonomy" id="1449351"/>
    <lineage>
        <taxon>Bacteria</taxon>
        <taxon>Pseudomonadati</taxon>
        <taxon>Pseudomonadota</taxon>
        <taxon>Alphaproteobacteria</taxon>
        <taxon>Rhodobacterales</taxon>
        <taxon>Roseobacteraceae</taxon>
        <taxon>Roseivivax</taxon>
    </lineage>
</organism>
<dbReference type="Gene3D" id="1.20.58.320">
    <property type="entry name" value="TPR-like"/>
    <property type="match status" value="1"/>
</dbReference>
<proteinExistence type="predicted"/>
<dbReference type="Proteomes" id="UP000023430">
    <property type="component" value="Unassembled WGS sequence"/>
</dbReference>
<keyword evidence="2" id="KW-1185">Reference proteome</keyword>
<dbReference type="InterPro" id="IPR010323">
    <property type="entry name" value="DUF924"/>
</dbReference>
<comment type="caution">
    <text evidence="1">The sequence shown here is derived from an EMBL/GenBank/DDBJ whole genome shotgun (WGS) entry which is preliminary data.</text>
</comment>
<dbReference type="PATRIC" id="fig|1449351.3.peg.1917"/>
<dbReference type="Pfam" id="PF06041">
    <property type="entry name" value="DUF924"/>
    <property type="match status" value="1"/>
</dbReference>
<evidence type="ECO:0000313" key="1">
    <source>
        <dbReference type="EMBL" id="ETX29090.1"/>
    </source>
</evidence>
<gene>
    <name evidence="1" type="ORF">RISW2_02675</name>
</gene>
<dbReference type="AlphaFoldDB" id="X7F8H7"/>
<reference evidence="1 2" key="1">
    <citation type="submission" date="2014-01" db="EMBL/GenBank/DDBJ databases">
        <title>Roseivivax isoporae LMG 25204 Genome Sequencing.</title>
        <authorList>
            <person name="Lai Q."/>
            <person name="Li G."/>
            <person name="Shao Z."/>
        </authorList>
    </citation>
    <scope>NUCLEOTIDE SEQUENCE [LARGE SCALE GENOMIC DNA]</scope>
    <source>
        <strain evidence="1 2">LMG 25204</strain>
    </source>
</reference>